<evidence type="ECO:0000313" key="1">
    <source>
        <dbReference type="EMBL" id="OAT00204.1"/>
    </source>
</evidence>
<accession>A0ABX2VSL4</accession>
<dbReference type="EMBL" id="EQ999974">
    <property type="protein sequence ID" value="OAT00204.1"/>
    <property type="molecule type" value="Genomic_DNA"/>
</dbReference>
<dbReference type="Proteomes" id="UP000002039">
    <property type="component" value="Unassembled WGS sequence"/>
</dbReference>
<reference evidence="1" key="1">
    <citation type="submission" date="2009-02" db="EMBL/GenBank/DDBJ databases">
        <title>The Genome Sequence of Blastomyces dermatitidis strain ER-3.</title>
        <authorList>
            <consortium name="The Broad Institute Genome Sequencing Platform"/>
            <consortium name="Broad Institute Microbial Sequencing Center."/>
            <person name="Champion M."/>
            <person name="Cuomo C."/>
            <person name="Ma L.-J."/>
            <person name="Henn M.R."/>
            <person name="Klein B."/>
            <person name="Goldman B."/>
            <person name="Young S."/>
            <person name="Kodira C.D."/>
            <person name="Zeng Q."/>
            <person name="Koehrsen M."/>
            <person name="Alvarado L."/>
            <person name="Berlin A.M."/>
            <person name="Heiman D.I."/>
            <person name="Hepburn T.A."/>
            <person name="Saif S."/>
            <person name="Shea T.D."/>
            <person name="Shenoy N."/>
            <person name="Sykes S."/>
            <person name="Galagan J."/>
            <person name="Nusbaum C."/>
            <person name="Birren B."/>
        </authorList>
    </citation>
    <scope>NUCLEOTIDE SEQUENCE</scope>
    <source>
        <strain evidence="1">ER-3</strain>
    </source>
</reference>
<dbReference type="RefSeq" id="XP_045279931.1">
    <property type="nucleotide sequence ID" value="XM_045417704.1"/>
</dbReference>
<reference evidence="2" key="2">
    <citation type="journal article" date="2015" name="PLoS Genet.">
        <title>The dynamic genome and transcriptome of the human fungal pathogen Blastomyces and close relative Emmonsia.</title>
        <authorList>
            <person name="Munoz J.F."/>
            <person name="Gauthier G.M."/>
            <person name="Desjardins C.A."/>
            <person name="Gallo J.E."/>
            <person name="Holder J."/>
            <person name="Sullivan T.D."/>
            <person name="Marty A.J."/>
            <person name="Carmen J.C."/>
            <person name="Chen Z."/>
            <person name="Ding L."/>
            <person name="Gujja S."/>
            <person name="Magrini V."/>
            <person name="Misas E."/>
            <person name="Mitreva M."/>
            <person name="Priest M."/>
            <person name="Saif S."/>
            <person name="Whiston E.A."/>
            <person name="Young S."/>
            <person name="Zeng Q."/>
            <person name="Goldman W.E."/>
            <person name="Mardis E.R."/>
            <person name="Taylor J.W."/>
            <person name="McEwen J.G."/>
            <person name="Clay O.K."/>
            <person name="Klein B.S."/>
            <person name="Cuomo C.A."/>
        </authorList>
    </citation>
    <scope>NUCLEOTIDE SEQUENCE [LARGE SCALE GENOMIC DNA]</scope>
    <source>
        <strain evidence="2">ER-3 / ATCC MYA-2586</strain>
    </source>
</reference>
<dbReference type="RefSeq" id="XP_045279930.1">
    <property type="nucleotide sequence ID" value="XM_045417703.1"/>
</dbReference>
<protein>
    <submittedName>
        <fullName evidence="1">Uncharacterized protein</fullName>
    </submittedName>
</protein>
<organism evidence="1 2">
    <name type="scientific">Ajellomyces dermatitidis (strain ER-3 / ATCC MYA-2586)</name>
    <name type="common">Blastomyces dermatitidis</name>
    <dbReference type="NCBI Taxonomy" id="559297"/>
    <lineage>
        <taxon>Eukaryota</taxon>
        <taxon>Fungi</taxon>
        <taxon>Dikarya</taxon>
        <taxon>Ascomycota</taxon>
        <taxon>Pezizomycotina</taxon>
        <taxon>Eurotiomycetes</taxon>
        <taxon>Eurotiomycetidae</taxon>
        <taxon>Onygenales</taxon>
        <taxon>Ajellomycetaceae</taxon>
        <taxon>Blastomyces</taxon>
    </lineage>
</organism>
<dbReference type="RefSeq" id="XP_045279932.1">
    <property type="nucleotide sequence ID" value="XM_045417705.1"/>
</dbReference>
<dbReference type="EMBL" id="EQ999974">
    <property type="protein sequence ID" value="OAT00203.1"/>
    <property type="molecule type" value="Genomic_DNA"/>
</dbReference>
<evidence type="ECO:0000313" key="2">
    <source>
        <dbReference type="Proteomes" id="UP000002039"/>
    </source>
</evidence>
<sequence length="200" mass="22884">MIGADHNNTSAQSIGLRDFSTIPPQWLRSRPATYKPDTKDFYQATLPYSTWISWSSLVSQSSQGYHVMGEARMCRLCHKYCQECQSVYAFKAISVMGEKEIYIVSTFSDENLKMSELHPFGVQLVREILVIISWLAGFRSVEEGRGRKWHHVRGTSEVIRTSLSEQMDASISQGNSYLYRMLPESHKASVPRHLFQRGVL</sequence>
<keyword evidence="2" id="KW-1185">Reference proteome</keyword>
<gene>
    <name evidence="1" type="ORF">BDCG_02152</name>
</gene>
<dbReference type="RefSeq" id="XP_045279929.1">
    <property type="nucleotide sequence ID" value="XM_045417702.1"/>
</dbReference>
<dbReference type="EMBL" id="EQ999974">
    <property type="protein sequence ID" value="OAT00205.1"/>
    <property type="molecule type" value="Genomic_DNA"/>
</dbReference>
<name>A0ABX2VSL4_AJEDR</name>
<dbReference type="EMBL" id="EQ999974">
    <property type="protein sequence ID" value="OAT00206.1"/>
    <property type="molecule type" value="Genomic_DNA"/>
</dbReference>
<proteinExistence type="predicted"/>
<dbReference type="EMBL" id="EQ999974">
    <property type="protein sequence ID" value="OAT00202.1"/>
    <property type="molecule type" value="Genomic_DNA"/>
</dbReference>
<dbReference type="GeneID" id="69024633"/>
<dbReference type="RefSeq" id="XP_045279933.1">
    <property type="nucleotide sequence ID" value="XM_045417706.1"/>
</dbReference>